<dbReference type="KEGG" id="trr:M419DRAFT_79934"/>
<feature type="compositionally biased region" description="Basic and acidic residues" evidence="1">
    <location>
        <begin position="227"/>
        <end position="244"/>
    </location>
</feature>
<dbReference type="Proteomes" id="UP000024376">
    <property type="component" value="Unassembled WGS sequence"/>
</dbReference>
<evidence type="ECO:0000256" key="1">
    <source>
        <dbReference type="SAM" id="MobiDB-lite"/>
    </source>
</evidence>
<sequence>MADSSWLQWAHLLATTATGMSIVMIAQTANSYWTAYKVAPQEVASLIHALEFSLEESECYDRDVSRVQRLEDKIRLNRMLREIRRVGDDMRDELGRLVLEEGSTTLRTSSRLMWASKRAQLEERMKRLDALRMRFVMVYLGIITTVAEKQPPPPPPPPPPPMPRQQPDKTAYTTPTKPSAKKSFDEFPRQTPARRLTTQAIGHNEHVETPQRSGWAGVVQELQASPRMRERHASIEKLMETPSP</sequence>
<accession>A0A024S8Z3</accession>
<evidence type="ECO:0000313" key="3">
    <source>
        <dbReference type="Proteomes" id="UP000024376"/>
    </source>
</evidence>
<dbReference type="HOGENOM" id="CLU_036218_0_0_1"/>
<dbReference type="AlphaFoldDB" id="A0A024S8Z3"/>
<name>A0A024S8Z3_HYPJR</name>
<protein>
    <submittedName>
        <fullName evidence="2">Uncharacterized protein</fullName>
    </submittedName>
</protein>
<dbReference type="OrthoDB" id="3757673at2759"/>
<gene>
    <name evidence="2" type="ORF">M419DRAFT_79934</name>
</gene>
<organism evidence="2 3">
    <name type="scientific">Hypocrea jecorina (strain ATCC 56765 / BCRC 32924 / NRRL 11460 / Rut C-30)</name>
    <name type="common">Trichoderma reesei</name>
    <dbReference type="NCBI Taxonomy" id="1344414"/>
    <lineage>
        <taxon>Eukaryota</taxon>
        <taxon>Fungi</taxon>
        <taxon>Dikarya</taxon>
        <taxon>Ascomycota</taxon>
        <taxon>Pezizomycotina</taxon>
        <taxon>Sordariomycetes</taxon>
        <taxon>Hypocreomycetidae</taxon>
        <taxon>Hypocreales</taxon>
        <taxon>Hypocreaceae</taxon>
        <taxon>Trichoderma</taxon>
    </lineage>
</organism>
<evidence type="ECO:0000313" key="2">
    <source>
        <dbReference type="EMBL" id="ETS01809.1"/>
    </source>
</evidence>
<feature type="compositionally biased region" description="Pro residues" evidence="1">
    <location>
        <begin position="150"/>
        <end position="164"/>
    </location>
</feature>
<dbReference type="EMBL" id="KI911147">
    <property type="protein sequence ID" value="ETS01809.1"/>
    <property type="molecule type" value="Genomic_DNA"/>
</dbReference>
<feature type="region of interest" description="Disordered" evidence="1">
    <location>
        <begin position="147"/>
        <end position="244"/>
    </location>
</feature>
<reference evidence="3" key="1">
    <citation type="journal article" date="2013" name="Ind. Biotechnol.">
        <title>Comparative genomics analysis of Trichoderma reesei strains.</title>
        <authorList>
            <person name="Koike H."/>
            <person name="Aerts A."/>
            <person name="LaButti K."/>
            <person name="Grigoriev I.V."/>
            <person name="Baker S.E."/>
        </authorList>
    </citation>
    <scope>NUCLEOTIDE SEQUENCE [LARGE SCALE GENOMIC DNA]</scope>
    <source>
        <strain evidence="3">ATCC 56765 / BCRC 32924 / NRRL 11460 / Rut C-30</strain>
    </source>
</reference>
<proteinExistence type="predicted"/>